<accession>A0A9Q3PA83</accession>
<name>A0A9Q3PA83_9BASI</name>
<reference evidence="2" key="1">
    <citation type="submission" date="2021-03" db="EMBL/GenBank/DDBJ databases">
        <title>Draft genome sequence of rust myrtle Austropuccinia psidii MF-1, a brazilian biotype.</title>
        <authorList>
            <person name="Quecine M.C."/>
            <person name="Pachon D.M.R."/>
            <person name="Bonatelli M.L."/>
            <person name="Correr F.H."/>
            <person name="Franceschini L.M."/>
            <person name="Leite T.F."/>
            <person name="Margarido G.R.A."/>
            <person name="Almeida C.A."/>
            <person name="Ferrarezi J.A."/>
            <person name="Labate C.A."/>
        </authorList>
    </citation>
    <scope>NUCLEOTIDE SEQUENCE</scope>
    <source>
        <strain evidence="2">MF-1</strain>
    </source>
</reference>
<evidence type="ECO:0000313" key="3">
    <source>
        <dbReference type="Proteomes" id="UP000765509"/>
    </source>
</evidence>
<gene>
    <name evidence="2" type="ORF">O181_092051</name>
</gene>
<feature type="region of interest" description="Disordered" evidence="1">
    <location>
        <begin position="482"/>
        <end position="506"/>
    </location>
</feature>
<evidence type="ECO:0000256" key="1">
    <source>
        <dbReference type="SAM" id="MobiDB-lite"/>
    </source>
</evidence>
<sequence length="506" mass="58605">MSYFIPPNALISHSVPPPTPTGIQLQGLTPDSIWSWFIHSLGWHEPALSQTTKRLIRNRFDSLPQSYHSILIRSDLIPHRQLMPDLIHLDNNSVLEHYAIIAAINKLAIRNIHRLFRDSNRNRVECYHHHHHQLWLPQAEIHWLRMRIDLRKQHGKTLDFPLSLRFVTRPSQYQTDPTGKLVGKTGQIRLMALDQRSKNGYWPIEFSQSARLLCESHSTIAFDHRQSALGINLPKNLTKIGYAWIENASYGPKNRILFKKSSIDELIGILLWPSFPDRSHPTPRIPVYQGDIIQLIDGDRLLIFMGEKRGIQDVLIQIELSAHWASTHDPIRTYADLKYIYPNPCERYPHCLQRPIYKPIDNLDPIILQDAIRPLSVYTNHQPTNQNTKIKKHNLLDTSLTYNQKHTEFISSNINKSTQTSIQHNQNQDNEICIDYIVEEPPETIQDKLSCSILSPHSHTARTPLSVMSTNLSRQELEIVQELTKDRKRKRPSSNGTTESTHSKRK</sequence>
<keyword evidence="3" id="KW-1185">Reference proteome</keyword>
<dbReference type="Proteomes" id="UP000765509">
    <property type="component" value="Unassembled WGS sequence"/>
</dbReference>
<evidence type="ECO:0000313" key="2">
    <source>
        <dbReference type="EMBL" id="MBW0552336.1"/>
    </source>
</evidence>
<organism evidence="2 3">
    <name type="scientific">Austropuccinia psidii MF-1</name>
    <dbReference type="NCBI Taxonomy" id="1389203"/>
    <lineage>
        <taxon>Eukaryota</taxon>
        <taxon>Fungi</taxon>
        <taxon>Dikarya</taxon>
        <taxon>Basidiomycota</taxon>
        <taxon>Pucciniomycotina</taxon>
        <taxon>Pucciniomycetes</taxon>
        <taxon>Pucciniales</taxon>
        <taxon>Sphaerophragmiaceae</taxon>
        <taxon>Austropuccinia</taxon>
    </lineage>
</organism>
<dbReference type="EMBL" id="AVOT02058450">
    <property type="protein sequence ID" value="MBW0552336.1"/>
    <property type="molecule type" value="Genomic_DNA"/>
</dbReference>
<protein>
    <submittedName>
        <fullName evidence="2">Uncharacterized protein</fullName>
    </submittedName>
</protein>
<dbReference type="AlphaFoldDB" id="A0A9Q3PA83"/>
<dbReference type="OrthoDB" id="2506838at2759"/>
<proteinExistence type="predicted"/>
<comment type="caution">
    <text evidence="2">The sequence shown here is derived from an EMBL/GenBank/DDBJ whole genome shotgun (WGS) entry which is preliminary data.</text>
</comment>